<dbReference type="RefSeq" id="WP_136130622.1">
    <property type="nucleotide sequence ID" value="NZ_CM009563.1"/>
</dbReference>
<dbReference type="PANTHER" id="PTHR47062">
    <property type="match status" value="1"/>
</dbReference>
<dbReference type="InterPro" id="IPR002068">
    <property type="entry name" value="A-crystallin/Hsp20_dom"/>
</dbReference>
<dbReference type="EMBL" id="PDKT01000011">
    <property type="protein sequence ID" value="PPI87620.1"/>
    <property type="molecule type" value="Genomic_DNA"/>
</dbReference>
<accession>A0A2P5SZ85</accession>
<feature type="domain" description="SHSP" evidence="3">
    <location>
        <begin position="34"/>
        <end position="159"/>
    </location>
</feature>
<protein>
    <submittedName>
        <fullName evidence="4">Heat-shock protein</fullName>
    </submittedName>
</protein>
<dbReference type="PROSITE" id="PS01031">
    <property type="entry name" value="SHSP"/>
    <property type="match status" value="1"/>
</dbReference>
<dbReference type="InterPro" id="IPR008978">
    <property type="entry name" value="HSP20-like_chaperone"/>
</dbReference>
<dbReference type="Pfam" id="PF00011">
    <property type="entry name" value="HSP20"/>
    <property type="match status" value="1"/>
</dbReference>
<comment type="caution">
    <text evidence="4">The sequence shown here is derived from an EMBL/GenBank/DDBJ whole genome shotgun (WGS) entry which is preliminary data.</text>
</comment>
<dbReference type="Gene3D" id="2.60.40.790">
    <property type="match status" value="1"/>
</dbReference>
<dbReference type="OrthoDB" id="6462033at2"/>
<dbReference type="AlphaFoldDB" id="A0A2P5SZ85"/>
<proteinExistence type="inferred from homology"/>
<dbReference type="PANTHER" id="PTHR47062:SF1">
    <property type="entry name" value="SMALL HEAT SHOCK PROTEIN IBPA"/>
    <property type="match status" value="1"/>
</dbReference>
<evidence type="ECO:0000313" key="4">
    <source>
        <dbReference type="EMBL" id="PPI87620.1"/>
    </source>
</evidence>
<organism evidence="4">
    <name type="scientific">Candidatus Pantoea edessiphila</name>
    <dbReference type="NCBI Taxonomy" id="2044610"/>
    <lineage>
        <taxon>Bacteria</taxon>
        <taxon>Pseudomonadati</taxon>
        <taxon>Pseudomonadota</taxon>
        <taxon>Gammaproteobacteria</taxon>
        <taxon>Enterobacterales</taxon>
        <taxon>Erwiniaceae</taxon>
        <taxon>Pantoea</taxon>
    </lineage>
</organism>
<evidence type="ECO:0000256" key="1">
    <source>
        <dbReference type="PROSITE-ProRule" id="PRU00285"/>
    </source>
</evidence>
<sequence>MSYRSFSLMPSFSNNLFSDRFTQMDNLFSRITGEKPLMDTPSYNLLQKDKDNYELVISVPGYSQNELDISILNNQLTISGKLSVSNTGKNELNKNELNKDKFFRWLHQGIKRSDFSLSFNLEHRININYSVLCNGLLILRFTYDIPEREKPQKVSIGLQNDLNRVIEHHGS</sequence>
<geneLocation type="plasmid" evidence="4">
    <name>pSOE3</name>
</geneLocation>
<keyword evidence="4" id="KW-0614">Plasmid</keyword>
<gene>
    <name evidence="4" type="ORF">CRV12_03725</name>
</gene>
<evidence type="ECO:0000259" key="3">
    <source>
        <dbReference type="PROSITE" id="PS01031"/>
    </source>
</evidence>
<comment type="similarity">
    <text evidence="1 2">Belongs to the small heat shock protein (HSP20) family.</text>
</comment>
<evidence type="ECO:0000256" key="2">
    <source>
        <dbReference type="RuleBase" id="RU003616"/>
    </source>
</evidence>
<dbReference type="Proteomes" id="UP000296153">
    <property type="component" value="Plasmid pSOE3"/>
</dbReference>
<reference evidence="4" key="1">
    <citation type="journal article" date="2018" name="Genome Biol. Evol.">
        <title>Cladogenesis and Genomic Streamlining in Extracellular Endosymbionts of Tropical Stink Bugs.</title>
        <authorList>
            <person name="Otero-Bravo A."/>
            <person name="Goffredi S."/>
            <person name="Sabree Z.L."/>
        </authorList>
    </citation>
    <scope>NUCLEOTIDE SEQUENCE [LARGE SCALE GENOMIC DNA]</scope>
    <source>
        <strain evidence="4">SoEE</strain>
        <plasmid evidence="4">pSOE3</plasmid>
    </source>
</reference>
<name>A0A2P5SZ85_9GAMM</name>
<dbReference type="SUPFAM" id="SSF49764">
    <property type="entry name" value="HSP20-like chaperones"/>
    <property type="match status" value="1"/>
</dbReference>